<keyword evidence="2" id="KW-1185">Reference proteome</keyword>
<evidence type="ECO:0000313" key="1">
    <source>
        <dbReference type="EMBL" id="NEN22796.1"/>
    </source>
</evidence>
<sequence length="69" mass="8182">MARSEKDLAIIWSPIAERLLFDVLDYWIAKNKSDVYAQKLLKAIWNQTQFLAKNPSDSKKFTKYIPYWA</sequence>
<comment type="caution">
    <text evidence="1">The sequence shown here is derived from an EMBL/GenBank/DDBJ whole genome shotgun (WGS) entry which is preliminary data.</text>
</comment>
<evidence type="ECO:0008006" key="3">
    <source>
        <dbReference type="Google" id="ProtNLM"/>
    </source>
</evidence>
<accession>A0A7K3WMC5</accession>
<gene>
    <name evidence="1" type="ORF">G3O08_04685</name>
</gene>
<reference evidence="1 2" key="1">
    <citation type="submission" date="2020-02" db="EMBL/GenBank/DDBJ databases">
        <title>Out from the shadows clarifying the taxonomy of the family Cryomorphaceae and related taxa by utilizing the GTDB taxonomic framework.</title>
        <authorList>
            <person name="Bowman J.P."/>
        </authorList>
    </citation>
    <scope>NUCLEOTIDE SEQUENCE [LARGE SCALE GENOMIC DNA]</scope>
    <source>
        <strain evidence="1 2">QSSC 1-22</strain>
    </source>
</reference>
<organism evidence="1 2">
    <name type="scientific">Cryomorpha ignava</name>
    <dbReference type="NCBI Taxonomy" id="101383"/>
    <lineage>
        <taxon>Bacteria</taxon>
        <taxon>Pseudomonadati</taxon>
        <taxon>Bacteroidota</taxon>
        <taxon>Flavobacteriia</taxon>
        <taxon>Flavobacteriales</taxon>
        <taxon>Cryomorphaceae</taxon>
        <taxon>Cryomorpha</taxon>
    </lineage>
</organism>
<name>A0A7K3WMC5_9FLAO</name>
<evidence type="ECO:0000313" key="2">
    <source>
        <dbReference type="Proteomes" id="UP000486602"/>
    </source>
</evidence>
<proteinExistence type="predicted"/>
<dbReference type="RefSeq" id="WP_163283519.1">
    <property type="nucleotide sequence ID" value="NZ_JAAGVY010000005.1"/>
</dbReference>
<protein>
    <recommendedName>
        <fullName evidence="3">Type II toxin-antitoxin system RelE/ParE family toxin</fullName>
    </recommendedName>
</protein>
<dbReference type="AlphaFoldDB" id="A0A7K3WMC5"/>
<dbReference type="Proteomes" id="UP000486602">
    <property type="component" value="Unassembled WGS sequence"/>
</dbReference>
<dbReference type="EMBL" id="JAAGVY010000005">
    <property type="protein sequence ID" value="NEN22796.1"/>
    <property type="molecule type" value="Genomic_DNA"/>
</dbReference>